<evidence type="ECO:0000313" key="1">
    <source>
        <dbReference type="EMBL" id="GBM67509.1"/>
    </source>
</evidence>
<organism evidence="1 2">
    <name type="scientific">Araneus ventricosus</name>
    <name type="common">Orbweaver spider</name>
    <name type="synonym">Epeira ventricosa</name>
    <dbReference type="NCBI Taxonomy" id="182803"/>
    <lineage>
        <taxon>Eukaryota</taxon>
        <taxon>Metazoa</taxon>
        <taxon>Ecdysozoa</taxon>
        <taxon>Arthropoda</taxon>
        <taxon>Chelicerata</taxon>
        <taxon>Arachnida</taxon>
        <taxon>Araneae</taxon>
        <taxon>Araneomorphae</taxon>
        <taxon>Entelegynae</taxon>
        <taxon>Araneoidea</taxon>
        <taxon>Araneidae</taxon>
        <taxon>Araneus</taxon>
    </lineage>
</organism>
<name>A0A4Y2HR42_ARAVE</name>
<dbReference type="Proteomes" id="UP000499080">
    <property type="component" value="Unassembled WGS sequence"/>
</dbReference>
<protein>
    <submittedName>
        <fullName evidence="1">Uncharacterized protein</fullName>
    </submittedName>
</protein>
<comment type="caution">
    <text evidence="1">The sequence shown here is derived from an EMBL/GenBank/DDBJ whole genome shotgun (WGS) entry which is preliminary data.</text>
</comment>
<gene>
    <name evidence="1" type="ORF">AVEN_204530_1</name>
</gene>
<accession>A0A4Y2HR42</accession>
<dbReference type="EMBL" id="BGPR01002089">
    <property type="protein sequence ID" value="GBM67509.1"/>
    <property type="molecule type" value="Genomic_DNA"/>
</dbReference>
<evidence type="ECO:0000313" key="2">
    <source>
        <dbReference type="Proteomes" id="UP000499080"/>
    </source>
</evidence>
<dbReference type="AlphaFoldDB" id="A0A4Y2HR42"/>
<proteinExistence type="predicted"/>
<reference evidence="1 2" key="1">
    <citation type="journal article" date="2019" name="Sci. Rep.">
        <title>Orb-weaving spider Araneus ventricosus genome elucidates the spidroin gene catalogue.</title>
        <authorList>
            <person name="Kono N."/>
            <person name="Nakamura H."/>
            <person name="Ohtoshi R."/>
            <person name="Moran D.A.P."/>
            <person name="Shinohara A."/>
            <person name="Yoshida Y."/>
            <person name="Fujiwara M."/>
            <person name="Mori M."/>
            <person name="Tomita M."/>
            <person name="Arakawa K."/>
        </authorList>
    </citation>
    <scope>NUCLEOTIDE SEQUENCE [LARGE SCALE GENOMIC DNA]</scope>
</reference>
<sequence length="115" mass="12993">MPHPSIICLPGMLGSPLSYSSQSCTTCNFSQHLLAAIPVQVWIGMYEHLIHSGLSKHGFLRGHNFHWSFLCCSEDERERMLAHLQVALCVLHYEVSWSSDPSPLNVFQLLRWSAA</sequence>
<keyword evidence="2" id="KW-1185">Reference proteome</keyword>